<organism evidence="1">
    <name type="scientific">Microvirga ossetica</name>
    <dbReference type="NCBI Taxonomy" id="1882682"/>
    <lineage>
        <taxon>Bacteria</taxon>
        <taxon>Pseudomonadati</taxon>
        <taxon>Pseudomonadota</taxon>
        <taxon>Alphaproteobacteria</taxon>
        <taxon>Hyphomicrobiales</taxon>
        <taxon>Methylobacteriaceae</taxon>
        <taxon>Microvirga</taxon>
    </lineage>
</organism>
<accession>A0A1B2EZ51</accession>
<dbReference type="KEGG" id="moc:BB934_44380"/>
<sequence>MHSEKGQRMAVGLSRFKRPYRQHSSSYIKLSKTGWLIESAAAFLIALLVGGSPAGADEFDPLAVYSEARPLNDRWQACAASFVRRRLQSQQTSEALAEDALDRCRAEQNRLRRFLVDKIGRGSAENVVTLLREKYQSDLTAAINALRTRD</sequence>
<proteinExistence type="predicted"/>
<reference evidence="1" key="1">
    <citation type="submission" date="2016-07" db="EMBL/GenBank/DDBJ databases">
        <title>Microvirga ossetica sp. nov. a new species of rhizobia isolated from root nodules of the legume species Vicia alpestris Steven originated from North Ossetia region in the Caucasus.</title>
        <authorList>
            <person name="Safronova V.I."/>
            <person name="Kuznetsova I.G."/>
            <person name="Sazanova A.L."/>
            <person name="Belimov A."/>
            <person name="Andronov E."/>
            <person name="Osledkin Y.S."/>
            <person name="Onishchuk O.P."/>
            <person name="Kurchak O.N."/>
            <person name="Shaposhnikov A.I."/>
            <person name="Willems A."/>
            <person name="Tikhonovich I.A."/>
        </authorList>
    </citation>
    <scope>NUCLEOTIDE SEQUENCE [LARGE SCALE GENOMIC DNA]</scope>
    <source>
        <strain evidence="1">V5/3M</strain>
        <plasmid evidence="1">unnamed4</plasmid>
    </source>
</reference>
<keyword evidence="1" id="KW-0614">Plasmid</keyword>
<dbReference type="AlphaFoldDB" id="A0A1B2EZ51"/>
<geneLocation type="plasmid" evidence="1">
    <name>unnamed4</name>
</geneLocation>
<evidence type="ECO:0000313" key="1">
    <source>
        <dbReference type="EMBL" id="ANY85223.1"/>
    </source>
</evidence>
<name>A0A1B2EZ51_9HYPH</name>
<protein>
    <submittedName>
        <fullName evidence="1">Uncharacterized protein</fullName>
    </submittedName>
</protein>
<gene>
    <name evidence="1" type="ORF">BB934_44380</name>
</gene>
<dbReference type="EMBL" id="CP016620">
    <property type="protein sequence ID" value="ANY85223.1"/>
    <property type="molecule type" value="Genomic_DNA"/>
</dbReference>